<dbReference type="EMBL" id="JAQMWT010000654">
    <property type="protein sequence ID" value="KAJ8598755.1"/>
    <property type="molecule type" value="Genomic_DNA"/>
</dbReference>
<dbReference type="InterPro" id="IPR036770">
    <property type="entry name" value="Ankyrin_rpt-contain_sf"/>
</dbReference>
<name>A0AAD7XJS7_9STRA</name>
<organism evidence="5 6">
    <name type="scientific">Chrysophaeum taylorii</name>
    <dbReference type="NCBI Taxonomy" id="2483200"/>
    <lineage>
        <taxon>Eukaryota</taxon>
        <taxon>Sar</taxon>
        <taxon>Stramenopiles</taxon>
        <taxon>Ochrophyta</taxon>
        <taxon>Pelagophyceae</taxon>
        <taxon>Pelagomonadales</taxon>
        <taxon>Pelagomonadaceae</taxon>
        <taxon>Chrysophaeum</taxon>
    </lineage>
</organism>
<dbReference type="PROSITE" id="PS50297">
    <property type="entry name" value="ANK_REP_REGION"/>
    <property type="match status" value="4"/>
</dbReference>
<evidence type="ECO:0000256" key="3">
    <source>
        <dbReference type="PROSITE-ProRule" id="PRU00023"/>
    </source>
</evidence>
<dbReference type="PROSITE" id="PS50088">
    <property type="entry name" value="ANK_REPEAT"/>
    <property type="match status" value="4"/>
</dbReference>
<evidence type="ECO:0000256" key="4">
    <source>
        <dbReference type="SAM" id="Coils"/>
    </source>
</evidence>
<keyword evidence="1" id="KW-0677">Repeat</keyword>
<dbReference type="Pfam" id="PF12796">
    <property type="entry name" value="Ank_2"/>
    <property type="match status" value="1"/>
</dbReference>
<dbReference type="PANTHER" id="PTHR24198">
    <property type="entry name" value="ANKYRIN REPEAT AND PROTEIN KINASE DOMAIN-CONTAINING PROTEIN"/>
    <property type="match status" value="1"/>
</dbReference>
<dbReference type="SMART" id="SM00248">
    <property type="entry name" value="ANK"/>
    <property type="match status" value="15"/>
</dbReference>
<dbReference type="Proteomes" id="UP001230188">
    <property type="component" value="Unassembled WGS sequence"/>
</dbReference>
<evidence type="ECO:0000256" key="2">
    <source>
        <dbReference type="ARBA" id="ARBA00023043"/>
    </source>
</evidence>
<dbReference type="Gene3D" id="1.25.40.20">
    <property type="entry name" value="Ankyrin repeat-containing domain"/>
    <property type="match status" value="7"/>
</dbReference>
<feature type="repeat" description="ANK" evidence="3">
    <location>
        <begin position="1649"/>
        <end position="1670"/>
    </location>
</feature>
<feature type="repeat" description="ANK" evidence="3">
    <location>
        <begin position="359"/>
        <end position="383"/>
    </location>
</feature>
<feature type="repeat" description="ANK" evidence="3">
    <location>
        <begin position="493"/>
        <end position="525"/>
    </location>
</feature>
<reference evidence="5" key="1">
    <citation type="submission" date="2023-01" db="EMBL/GenBank/DDBJ databases">
        <title>Metagenome sequencing of chrysophaentin producing Chrysophaeum taylorii.</title>
        <authorList>
            <person name="Davison J."/>
            <person name="Bewley C."/>
        </authorList>
    </citation>
    <scope>NUCLEOTIDE SEQUENCE</scope>
    <source>
        <strain evidence="5">NIES-1699</strain>
    </source>
</reference>
<proteinExistence type="predicted"/>
<feature type="repeat" description="ANK" evidence="3">
    <location>
        <begin position="1824"/>
        <end position="1856"/>
    </location>
</feature>
<dbReference type="Pfam" id="PF00023">
    <property type="entry name" value="Ank"/>
    <property type="match status" value="2"/>
</dbReference>
<feature type="coiled-coil region" evidence="4">
    <location>
        <begin position="1254"/>
        <end position="1281"/>
    </location>
</feature>
<dbReference type="SUPFAM" id="SSF48403">
    <property type="entry name" value="Ankyrin repeat"/>
    <property type="match status" value="3"/>
</dbReference>
<accession>A0AAD7XJS7</accession>
<protein>
    <recommendedName>
        <fullName evidence="7">PARP</fullName>
    </recommendedName>
</protein>
<evidence type="ECO:0000256" key="1">
    <source>
        <dbReference type="ARBA" id="ARBA00022737"/>
    </source>
</evidence>
<evidence type="ECO:0008006" key="7">
    <source>
        <dbReference type="Google" id="ProtNLM"/>
    </source>
</evidence>
<evidence type="ECO:0000313" key="5">
    <source>
        <dbReference type="EMBL" id="KAJ8598755.1"/>
    </source>
</evidence>
<keyword evidence="4" id="KW-0175">Coiled coil</keyword>
<keyword evidence="2 3" id="KW-0040">ANK repeat</keyword>
<gene>
    <name evidence="5" type="ORF">CTAYLR_010099</name>
</gene>
<dbReference type="InterPro" id="IPR002110">
    <property type="entry name" value="Ankyrin_rpt"/>
</dbReference>
<sequence>MVAVVDEALRRRFRRGPPEELVALALESLDGRRRLKTGLAYRVCARILRRIARRWDYCEYAAWALSDVDPFLGAALRLECHVLPCQPEYAWPRLVREHADAASNATEAFFADLAKQNELSDALSAGDGDAVRRLLVARPRLAAFKSAATGGTPLHALAETTTGKDGLRRFAELLAAAGADAGAVDYAKRTPLHAAAAALKPGLVEVLAQPGALPRDAAGRSPLHLTAAKLYGLARTRERSRASIDACAIARTLCHLDPGAAAARDARGETPLLLACSSPNTAALASALLEDEDPKVDRNTVHEAMLAAARAGAARTLAFLWERCSGEEPPRRDLVRAAERSPRGLACLVKLGVDVHDLNGWTPLHLAALAGDEGVCKLVLSAGRQRILWASARDVVADERVDKLLLGATTSSRRSPFDSRPPDVLRWSAAALAASRGHVGVVAWCVRAPPPEEEEETIAVLTSAILGGTNISRLVEATPQVVRLLNVPDRQFGGALPLLLAASLGRCEAVADLLARGADANARRTVAPAKKFPEFDDDTTRGLLSAAAETAEARDANASRAGESSDRLWERLEPEIRRDGAARIAALFAASKADDDDDDAAALLVDAARAMLVVLKKRPGGDPWLEARRVSRRPAFAADLVRARDRPARDDDANDANDDWIVDAAARCDRVDGAHATAARLLGAWLRAVVAEHPAVNNRVGALREDEARPRDSRGVGAAAAALGGPGAPRGDVRGPARIVREVRDRAHIASLLLSGGFFDLERRDDEGLTLLGLACARGYWDLARDLVDAAHPDGGADPRSQPLALAPASLVPDLLRKASAWTRAGALALATALRDNDANTAALLVARGATNFDDTPRSHSSTVRGGGHALFSRDEVTPTKARRLAALATAAREKNFSFEERAVGGTPRTLYSAQGRAVDDRHVLWGLVVLPDDRVALEDGSAASLEDLATDPKLYWKLRVAPRPPVHTVLHAAAAAGEISDCLFGVCPVTCPDARGRTPLGLAIARGRRPLASAMLARLEDQDYPANPDFDALCTRPAVARAARLKRDLELELDSGAKFEGAEARLADVLRDVDTLEPTRVEVAALWCADVPLESAERARAALRELSLAPSDFGPERVNFFRVQASVVPRLKRILASRGEEKYGALEATLALFHFAKPPDSPEEEEADIIIEGTIAPPEVLLREVRGYWAGRRDESWSSSSSRERLEHFLAIWRSRPRDVRRAIAAARRCLSWLRRIVAAKVLATAVDDSARVVENKRRVDRIEAQLARAESAVSAARAMAARRRSEENERRRECRCIALIQRSEWVVFCAEEEEEAAAYRSNLVDCVRALLSLDDDKDDDDPPPASTVPPGGVEAALALLNAMRRFDLDRARRAAPRRSAAIIKAKGLAAVLDAAPPPGLNEAGAAALFWIKAVLHAVSEGPPPAEEEENVLLDAIRNFGDDDAVLPRLVDHLGAERCARLATRQSPDGCALELAARGWAPCALTALLRAGAKPPPSLLRTALAAAPRPPSKRAIATLKTVLAASSPDDPQQQLLDLAAAKGYLQIVDALLSAGASATKRLSETLAPVRTPLHAAAAAGDRSLCHRLAAAILRRHGLAGCRGALCCAHGHPPDANKSLAFQNFESSPVLARLRQSQRQKCDEVSVAYGHYPIHLAIRGGHVAVVSFLLAALQDPEAACGESAAARDDPVLRRHYRDAVYGKNLLHEAAFARRPTVLAALLRFGGMDVEAALHFPPANNTNHHHHRETTFISLSTTTTPLDIAVRRNCPESVAILLRSGAAPRVDHVHQSALRGHGAVAIVLLNTLLLLHRPHDVDAPLSDITGETMLHVAARHGNAELVQVLLASGASLRARDAFGATPVHCAVAAGQAATTRLLATFCHDYDKSARLVANVFQLSNLRRSRF</sequence>
<keyword evidence="6" id="KW-1185">Reference proteome</keyword>
<dbReference type="PANTHER" id="PTHR24198:SF165">
    <property type="entry name" value="ANKYRIN REPEAT-CONTAINING PROTEIN-RELATED"/>
    <property type="match status" value="1"/>
</dbReference>
<comment type="caution">
    <text evidence="5">The sequence shown here is derived from an EMBL/GenBank/DDBJ whole genome shotgun (WGS) entry which is preliminary data.</text>
</comment>
<evidence type="ECO:0000313" key="6">
    <source>
        <dbReference type="Proteomes" id="UP001230188"/>
    </source>
</evidence>